<dbReference type="eggNOG" id="COG1917">
    <property type="taxonomic scope" value="Bacteria"/>
</dbReference>
<dbReference type="EMBL" id="CP012109">
    <property type="protein sequence ID" value="AKQ64690.1"/>
    <property type="molecule type" value="Genomic_DNA"/>
</dbReference>
<dbReference type="OrthoDB" id="882143at2"/>
<feature type="region of interest" description="Disordered" evidence="1">
    <location>
        <begin position="100"/>
        <end position="124"/>
    </location>
</feature>
<dbReference type="InterPro" id="IPR014710">
    <property type="entry name" value="RmlC-like_jellyroll"/>
</dbReference>
<feature type="region of interest" description="Disordered" evidence="1">
    <location>
        <begin position="1"/>
        <end position="23"/>
    </location>
</feature>
<dbReference type="Pfam" id="PF07883">
    <property type="entry name" value="Cupin_2"/>
    <property type="match status" value="1"/>
</dbReference>
<proteinExistence type="predicted"/>
<dbReference type="AlphaFoldDB" id="A0A0H4WTR2"/>
<accession>A0A0H4WTR2</accession>
<gene>
    <name evidence="3" type="ORF">A176_001602</name>
</gene>
<keyword evidence="4" id="KW-1185">Reference proteome</keyword>
<organism evidence="3 4">
    <name type="scientific">Pseudomyxococcus hansupus</name>
    <dbReference type="NCBI Taxonomy" id="1297742"/>
    <lineage>
        <taxon>Bacteria</taxon>
        <taxon>Pseudomonadati</taxon>
        <taxon>Myxococcota</taxon>
        <taxon>Myxococcia</taxon>
        <taxon>Myxococcales</taxon>
        <taxon>Cystobacterineae</taxon>
        <taxon>Myxococcaceae</taxon>
        <taxon>Pseudomyxococcus</taxon>
    </lineage>
</organism>
<evidence type="ECO:0000259" key="2">
    <source>
        <dbReference type="Pfam" id="PF07883"/>
    </source>
</evidence>
<reference evidence="3 4" key="1">
    <citation type="journal article" date="2016" name="PLoS ONE">
        <title>Complete Genome Sequence and Comparative Genomics of a Novel Myxobacterium Myxococcus hansupus.</title>
        <authorList>
            <person name="Sharma G."/>
            <person name="Narwani T."/>
            <person name="Subramanian S."/>
        </authorList>
    </citation>
    <scope>NUCLEOTIDE SEQUENCE [LARGE SCALE GENOMIC DNA]</scope>
    <source>
        <strain evidence="4">mixupus</strain>
    </source>
</reference>
<dbReference type="KEGG" id="mym:A176_001602"/>
<feature type="compositionally biased region" description="Basic and acidic residues" evidence="1">
    <location>
        <begin position="108"/>
        <end position="118"/>
    </location>
</feature>
<dbReference type="InterPro" id="IPR011051">
    <property type="entry name" value="RmlC_Cupin_sf"/>
</dbReference>
<dbReference type="STRING" id="1297742.A176_001602"/>
<dbReference type="Gene3D" id="2.60.120.10">
    <property type="entry name" value="Jelly Rolls"/>
    <property type="match status" value="1"/>
</dbReference>
<feature type="compositionally biased region" description="Basic and acidic residues" evidence="1">
    <location>
        <begin position="1"/>
        <end position="16"/>
    </location>
</feature>
<protein>
    <recommendedName>
        <fullName evidence="2">Cupin type-2 domain-containing protein</fullName>
    </recommendedName>
</protein>
<dbReference type="SUPFAM" id="SSF51182">
    <property type="entry name" value="RmlC-like cupins"/>
    <property type="match status" value="1"/>
</dbReference>
<evidence type="ECO:0000313" key="4">
    <source>
        <dbReference type="Proteomes" id="UP000009026"/>
    </source>
</evidence>
<feature type="domain" description="Cupin type-2" evidence="2">
    <location>
        <begin position="39"/>
        <end position="92"/>
    </location>
</feature>
<dbReference type="InterPro" id="IPR013096">
    <property type="entry name" value="Cupin_2"/>
</dbReference>
<evidence type="ECO:0000256" key="1">
    <source>
        <dbReference type="SAM" id="MobiDB-lite"/>
    </source>
</evidence>
<dbReference type="Proteomes" id="UP000009026">
    <property type="component" value="Chromosome"/>
</dbReference>
<dbReference type="RefSeq" id="WP_002634604.1">
    <property type="nucleotide sequence ID" value="NZ_CP012109.1"/>
</dbReference>
<dbReference type="PATRIC" id="fig|1297742.4.peg.1617"/>
<name>A0A0H4WTR2_9BACT</name>
<evidence type="ECO:0000313" key="3">
    <source>
        <dbReference type="EMBL" id="AKQ64690.1"/>
    </source>
</evidence>
<sequence>MGDTSVKKVESRHSPKGEMGQKYLASGVRLSMRLWEDEPPGEAAPATTRDYETVGFVLKGRAELHLEGQVILLNPGDSWLVPRGSSHTYKVLETFSAVEATSPPAAVHGRDEGKDAKKSQPAKA</sequence>